<accession>A0A2M7D7Y9</accession>
<proteinExistence type="predicted"/>
<organism evidence="1 2">
    <name type="scientific">Candidatus Nealsonbacteria bacterium CG02_land_8_20_14_3_00_40_11</name>
    <dbReference type="NCBI Taxonomy" id="1974700"/>
    <lineage>
        <taxon>Bacteria</taxon>
        <taxon>Candidatus Nealsoniibacteriota</taxon>
    </lineage>
</organism>
<dbReference type="Proteomes" id="UP000230304">
    <property type="component" value="Unassembled WGS sequence"/>
</dbReference>
<dbReference type="EMBL" id="PEUA01000035">
    <property type="protein sequence ID" value="PIV42805.1"/>
    <property type="molecule type" value="Genomic_DNA"/>
</dbReference>
<name>A0A2M7D7Y9_9BACT</name>
<dbReference type="Gene3D" id="3.40.50.300">
    <property type="entry name" value="P-loop containing nucleotide triphosphate hydrolases"/>
    <property type="match status" value="1"/>
</dbReference>
<dbReference type="AlphaFoldDB" id="A0A2M7D7Y9"/>
<evidence type="ECO:0000313" key="1">
    <source>
        <dbReference type="EMBL" id="PIV42805.1"/>
    </source>
</evidence>
<evidence type="ECO:0000313" key="2">
    <source>
        <dbReference type="Proteomes" id="UP000230304"/>
    </source>
</evidence>
<sequence length="97" mass="11505">MISLKKKKGIVIVEGYLLFYNPAVRRLLDFLIFLEAKDKTRIKRRTKFKNDKYVEKVLLPMHKKYIEPTKKFADSVLDTEKYLIKQCAKRIIQAIAT</sequence>
<reference evidence="2" key="1">
    <citation type="submission" date="2017-09" db="EMBL/GenBank/DDBJ databases">
        <title>Depth-based differentiation of microbial function through sediment-hosted aquifers and enrichment of novel symbionts in the deep terrestrial subsurface.</title>
        <authorList>
            <person name="Probst A.J."/>
            <person name="Ladd B."/>
            <person name="Jarett J.K."/>
            <person name="Geller-Mcgrath D.E."/>
            <person name="Sieber C.M.K."/>
            <person name="Emerson J.B."/>
            <person name="Anantharaman K."/>
            <person name="Thomas B.C."/>
            <person name="Malmstrom R."/>
            <person name="Stieglmeier M."/>
            <person name="Klingl A."/>
            <person name="Woyke T."/>
            <person name="Ryan C.M."/>
            <person name="Banfield J.F."/>
        </authorList>
    </citation>
    <scope>NUCLEOTIDE SEQUENCE [LARGE SCALE GENOMIC DNA]</scope>
</reference>
<dbReference type="SUPFAM" id="SSF52540">
    <property type="entry name" value="P-loop containing nucleoside triphosphate hydrolases"/>
    <property type="match status" value="1"/>
</dbReference>
<gene>
    <name evidence="1" type="ORF">COS26_01580</name>
</gene>
<evidence type="ECO:0008006" key="3">
    <source>
        <dbReference type="Google" id="ProtNLM"/>
    </source>
</evidence>
<protein>
    <recommendedName>
        <fullName evidence="3">Phosphoribulokinase/uridine kinase domain-containing protein</fullName>
    </recommendedName>
</protein>
<dbReference type="InterPro" id="IPR027417">
    <property type="entry name" value="P-loop_NTPase"/>
</dbReference>
<comment type="caution">
    <text evidence="1">The sequence shown here is derived from an EMBL/GenBank/DDBJ whole genome shotgun (WGS) entry which is preliminary data.</text>
</comment>